<evidence type="ECO:0000256" key="1">
    <source>
        <dbReference type="SAM" id="SignalP"/>
    </source>
</evidence>
<feature type="signal peptide" evidence="1">
    <location>
        <begin position="1"/>
        <end position="19"/>
    </location>
</feature>
<dbReference type="Gene3D" id="2.60.40.2500">
    <property type="match status" value="1"/>
</dbReference>
<dbReference type="RefSeq" id="WP_305107202.1">
    <property type="nucleotide sequence ID" value="NZ_JAUTWS010000046.1"/>
</dbReference>
<dbReference type="Pfam" id="PF03524">
    <property type="entry name" value="CagX"/>
    <property type="match status" value="1"/>
</dbReference>
<sequence>MRHLLLASAAAILASPALAMVDPPACSAAGDPRVRCAPYDEVQVYRVPARVGAHVTILFAEGSTILDPAGAMIAARKEGDDNKPKEWQIVPDANTLQLQALRSDLPSTVMTVPVQMRDGKVLNHLFQLDALAPNPGKAGAALLSETDEPDEAKRKAANADTMLLLRFSYTAQQNPPPRPAPRIAVDGSPAQPAAVQTSNRLAGTLRQEAFYGPHPRNWQYIARGDAETQPLEISDNGLDTVVRFDVGLPVPNVYKSETGKCDGAESEALVTRDTLGPGLFRIHGTFPVLCFRRTPTKATEVRNIGFDPYGANPGTGTISPNIVRTVRRGPRY</sequence>
<name>A0ABT9E894_9PROT</name>
<organism evidence="2 3">
    <name type="scientific">Paracraurococcus lichenis</name>
    <dbReference type="NCBI Taxonomy" id="3064888"/>
    <lineage>
        <taxon>Bacteria</taxon>
        <taxon>Pseudomonadati</taxon>
        <taxon>Pseudomonadota</taxon>
        <taxon>Alphaproteobacteria</taxon>
        <taxon>Acetobacterales</taxon>
        <taxon>Roseomonadaceae</taxon>
        <taxon>Paracraurococcus</taxon>
    </lineage>
</organism>
<evidence type="ECO:0000313" key="2">
    <source>
        <dbReference type="EMBL" id="MDO9712347.1"/>
    </source>
</evidence>
<keyword evidence="3" id="KW-1185">Reference proteome</keyword>
<keyword evidence="1" id="KW-0732">Signal</keyword>
<dbReference type="InterPro" id="IPR010258">
    <property type="entry name" value="Conjugal_tfr_TrbG/VirB9/CagX"/>
</dbReference>
<evidence type="ECO:0000313" key="3">
    <source>
        <dbReference type="Proteomes" id="UP001243009"/>
    </source>
</evidence>
<comment type="caution">
    <text evidence="2">The sequence shown here is derived from an EMBL/GenBank/DDBJ whole genome shotgun (WGS) entry which is preliminary data.</text>
</comment>
<protein>
    <submittedName>
        <fullName evidence="2">TrbG/VirB9 family P-type conjugative transfer protein</fullName>
    </submittedName>
</protein>
<proteinExistence type="predicted"/>
<dbReference type="EMBL" id="JAUTWS010000046">
    <property type="protein sequence ID" value="MDO9712347.1"/>
    <property type="molecule type" value="Genomic_DNA"/>
</dbReference>
<accession>A0ABT9E894</accession>
<feature type="chain" id="PRO_5045998841" evidence="1">
    <location>
        <begin position="20"/>
        <end position="332"/>
    </location>
</feature>
<dbReference type="InterPro" id="IPR038161">
    <property type="entry name" value="VirB9/CagX/TrbG_C_sf"/>
</dbReference>
<gene>
    <name evidence="2" type="ORF">Q7A36_28655</name>
</gene>
<dbReference type="Proteomes" id="UP001243009">
    <property type="component" value="Unassembled WGS sequence"/>
</dbReference>
<reference evidence="2 3" key="1">
    <citation type="submission" date="2023-08" db="EMBL/GenBank/DDBJ databases">
        <title>The draft genome sequence of Paracraurococcus sp. LOR1-02.</title>
        <authorList>
            <person name="Kingkaew E."/>
            <person name="Tanasupawat S."/>
        </authorList>
    </citation>
    <scope>NUCLEOTIDE SEQUENCE [LARGE SCALE GENOMIC DNA]</scope>
    <source>
        <strain evidence="2 3">LOR1-02</strain>
    </source>
</reference>